<dbReference type="AlphaFoldDB" id="A0A2T0R2D4"/>
<dbReference type="GO" id="GO:0003677">
    <property type="term" value="F:DNA binding"/>
    <property type="evidence" value="ECO:0007669"/>
    <property type="project" value="InterPro"/>
</dbReference>
<keyword evidence="3" id="KW-1185">Reference proteome</keyword>
<accession>A0A2T0R2D4</accession>
<dbReference type="InterPro" id="IPR041657">
    <property type="entry name" value="HTH_17"/>
</dbReference>
<sequence length="170" mass="19160">MRLRILRLWAMLPMLSTYTEGDRMTIDASRGPTDADRAREALETVRRYLASHPETPEFVELLAAGESEPLVVPRHVVELLATILSHMAAGEGVAVVPKNVELTTQQAADMLNVSRPYLIKLLELDEIEYRKVGTHRRIALESLLAYKRQDDLRRGEAVDELGALTQELED</sequence>
<name>A0A2T0R2D4_9ACTN</name>
<proteinExistence type="predicted"/>
<evidence type="ECO:0000259" key="1">
    <source>
        <dbReference type="Pfam" id="PF12728"/>
    </source>
</evidence>
<organism evidence="2 3">
    <name type="scientific">Kineococcus rhizosphaerae</name>
    <dbReference type="NCBI Taxonomy" id="559628"/>
    <lineage>
        <taxon>Bacteria</taxon>
        <taxon>Bacillati</taxon>
        <taxon>Actinomycetota</taxon>
        <taxon>Actinomycetes</taxon>
        <taxon>Kineosporiales</taxon>
        <taxon>Kineosporiaceae</taxon>
        <taxon>Kineococcus</taxon>
    </lineage>
</organism>
<dbReference type="Proteomes" id="UP000238083">
    <property type="component" value="Unassembled WGS sequence"/>
</dbReference>
<dbReference type="NCBIfam" id="TIGR01764">
    <property type="entry name" value="excise"/>
    <property type="match status" value="1"/>
</dbReference>
<gene>
    <name evidence="2" type="ORF">CLV37_10774</name>
</gene>
<reference evidence="2 3" key="1">
    <citation type="submission" date="2018-03" db="EMBL/GenBank/DDBJ databases">
        <title>Genomic Encyclopedia of Archaeal and Bacterial Type Strains, Phase II (KMG-II): from individual species to whole genera.</title>
        <authorList>
            <person name="Goeker M."/>
        </authorList>
    </citation>
    <scope>NUCLEOTIDE SEQUENCE [LARGE SCALE GENOMIC DNA]</scope>
    <source>
        <strain evidence="2 3">DSM 19711</strain>
    </source>
</reference>
<dbReference type="InterPro" id="IPR010093">
    <property type="entry name" value="SinI_DNA-bd"/>
</dbReference>
<comment type="caution">
    <text evidence="2">The sequence shown here is derived from an EMBL/GenBank/DDBJ whole genome shotgun (WGS) entry which is preliminary data.</text>
</comment>
<protein>
    <submittedName>
        <fullName evidence="2">Excisionase family DNA binding protein</fullName>
    </submittedName>
</protein>
<feature type="domain" description="Helix-turn-helix" evidence="1">
    <location>
        <begin position="102"/>
        <end position="149"/>
    </location>
</feature>
<dbReference type="Pfam" id="PF12728">
    <property type="entry name" value="HTH_17"/>
    <property type="match status" value="1"/>
</dbReference>
<evidence type="ECO:0000313" key="3">
    <source>
        <dbReference type="Proteomes" id="UP000238083"/>
    </source>
</evidence>
<dbReference type="EMBL" id="PVZF01000007">
    <property type="protein sequence ID" value="PRY13956.1"/>
    <property type="molecule type" value="Genomic_DNA"/>
</dbReference>
<evidence type="ECO:0000313" key="2">
    <source>
        <dbReference type="EMBL" id="PRY13956.1"/>
    </source>
</evidence>